<accession>A0A8J4E9C1</accession>
<dbReference type="Proteomes" id="UP000635606">
    <property type="component" value="Unassembled WGS sequence"/>
</dbReference>
<dbReference type="EMBL" id="BOPH01000017">
    <property type="protein sequence ID" value="GIJ66294.1"/>
    <property type="molecule type" value="Genomic_DNA"/>
</dbReference>
<evidence type="ECO:0000313" key="2">
    <source>
        <dbReference type="Proteomes" id="UP000635606"/>
    </source>
</evidence>
<name>A0A8J4E9C1_9ACTN</name>
<reference evidence="1" key="1">
    <citation type="submission" date="2021-01" db="EMBL/GenBank/DDBJ databases">
        <title>Whole genome shotgun sequence of Virgisporangium ochraceum NBRC 16418.</title>
        <authorList>
            <person name="Komaki H."/>
            <person name="Tamura T."/>
        </authorList>
    </citation>
    <scope>NUCLEOTIDE SEQUENCE</scope>
    <source>
        <strain evidence="1">NBRC 16418</strain>
    </source>
</reference>
<evidence type="ECO:0000313" key="1">
    <source>
        <dbReference type="EMBL" id="GIJ66294.1"/>
    </source>
</evidence>
<keyword evidence="2" id="KW-1185">Reference proteome</keyword>
<sequence>MASATAVTVRAAFKGRAQNEAAAIVRRWLRILGESHDTIDRLHRQVEEIGAEELSVPLGKARNELREAFIIVFVAWRRLQP</sequence>
<comment type="caution">
    <text evidence="1">The sequence shown here is derived from an EMBL/GenBank/DDBJ whole genome shotgun (WGS) entry which is preliminary data.</text>
</comment>
<dbReference type="AlphaFoldDB" id="A0A8J4E9C1"/>
<organism evidence="1 2">
    <name type="scientific">Virgisporangium ochraceum</name>
    <dbReference type="NCBI Taxonomy" id="65505"/>
    <lineage>
        <taxon>Bacteria</taxon>
        <taxon>Bacillati</taxon>
        <taxon>Actinomycetota</taxon>
        <taxon>Actinomycetes</taxon>
        <taxon>Micromonosporales</taxon>
        <taxon>Micromonosporaceae</taxon>
        <taxon>Virgisporangium</taxon>
    </lineage>
</organism>
<proteinExistence type="predicted"/>
<protein>
    <submittedName>
        <fullName evidence="1">Uncharacterized protein</fullName>
    </submittedName>
</protein>
<gene>
    <name evidence="1" type="ORF">Voc01_012110</name>
</gene>